<gene>
    <name evidence="2" type="ORF">M404DRAFT_464420</name>
</gene>
<evidence type="ECO:0000256" key="1">
    <source>
        <dbReference type="SAM" id="MobiDB-lite"/>
    </source>
</evidence>
<organism evidence="2 3">
    <name type="scientific">Pisolithus tinctorius Marx 270</name>
    <dbReference type="NCBI Taxonomy" id="870435"/>
    <lineage>
        <taxon>Eukaryota</taxon>
        <taxon>Fungi</taxon>
        <taxon>Dikarya</taxon>
        <taxon>Basidiomycota</taxon>
        <taxon>Agaricomycotina</taxon>
        <taxon>Agaricomycetes</taxon>
        <taxon>Agaricomycetidae</taxon>
        <taxon>Boletales</taxon>
        <taxon>Sclerodermatineae</taxon>
        <taxon>Pisolithaceae</taxon>
        <taxon>Pisolithus</taxon>
    </lineage>
</organism>
<feature type="region of interest" description="Disordered" evidence="1">
    <location>
        <begin position="35"/>
        <end position="73"/>
    </location>
</feature>
<protein>
    <submittedName>
        <fullName evidence="2">Uncharacterized protein</fullName>
    </submittedName>
</protein>
<keyword evidence="3" id="KW-1185">Reference proteome</keyword>
<proteinExistence type="predicted"/>
<name>A0A0C3PYC4_PISTI</name>
<evidence type="ECO:0000313" key="2">
    <source>
        <dbReference type="EMBL" id="KIO14169.1"/>
    </source>
</evidence>
<dbReference type="InParanoid" id="A0A0C3PYC4"/>
<reference evidence="3" key="2">
    <citation type="submission" date="2015-01" db="EMBL/GenBank/DDBJ databases">
        <title>Evolutionary Origins and Diversification of the Mycorrhizal Mutualists.</title>
        <authorList>
            <consortium name="DOE Joint Genome Institute"/>
            <consortium name="Mycorrhizal Genomics Consortium"/>
            <person name="Kohler A."/>
            <person name="Kuo A."/>
            <person name="Nagy L.G."/>
            <person name="Floudas D."/>
            <person name="Copeland A."/>
            <person name="Barry K.W."/>
            <person name="Cichocki N."/>
            <person name="Veneault-Fourrey C."/>
            <person name="LaButti K."/>
            <person name="Lindquist E.A."/>
            <person name="Lipzen A."/>
            <person name="Lundell T."/>
            <person name="Morin E."/>
            <person name="Murat C."/>
            <person name="Riley R."/>
            <person name="Ohm R."/>
            <person name="Sun H."/>
            <person name="Tunlid A."/>
            <person name="Henrissat B."/>
            <person name="Grigoriev I.V."/>
            <person name="Hibbett D.S."/>
            <person name="Martin F."/>
        </authorList>
    </citation>
    <scope>NUCLEOTIDE SEQUENCE [LARGE SCALE GENOMIC DNA]</scope>
    <source>
        <strain evidence="3">Marx 270</strain>
    </source>
</reference>
<dbReference type="AlphaFoldDB" id="A0A0C3PYC4"/>
<sequence>MAEILHKLSPVERAVAYCPEEVFLFLTSQVSNLDRVSSKKMNSTRKQKDNESPGFRGRRQTRPNTTPRSSFVRPGMHNAASSTAFILLLWHAMAARRLVDHIRLSIKRSRPRPVVTRLLHPSCSAPSPDTPCILYIPTSKAGLGIPWWISFNYLNTHIRHFYLVLTSNSIPDGSLRSCRFVFPHHLASASHSS</sequence>
<dbReference type="Proteomes" id="UP000054217">
    <property type="component" value="Unassembled WGS sequence"/>
</dbReference>
<dbReference type="HOGENOM" id="CLU_1409315_0_0_1"/>
<accession>A0A0C3PYC4</accession>
<evidence type="ECO:0000313" key="3">
    <source>
        <dbReference type="Proteomes" id="UP000054217"/>
    </source>
</evidence>
<reference evidence="2 3" key="1">
    <citation type="submission" date="2014-04" db="EMBL/GenBank/DDBJ databases">
        <authorList>
            <consortium name="DOE Joint Genome Institute"/>
            <person name="Kuo A."/>
            <person name="Kohler A."/>
            <person name="Costa M.D."/>
            <person name="Nagy L.G."/>
            <person name="Floudas D."/>
            <person name="Copeland A."/>
            <person name="Barry K.W."/>
            <person name="Cichocki N."/>
            <person name="Veneault-Fourrey C."/>
            <person name="LaButti K."/>
            <person name="Lindquist E.A."/>
            <person name="Lipzen A."/>
            <person name="Lundell T."/>
            <person name="Morin E."/>
            <person name="Murat C."/>
            <person name="Sun H."/>
            <person name="Tunlid A."/>
            <person name="Henrissat B."/>
            <person name="Grigoriev I.V."/>
            <person name="Hibbett D.S."/>
            <person name="Martin F."/>
            <person name="Nordberg H.P."/>
            <person name="Cantor M.N."/>
            <person name="Hua S.X."/>
        </authorList>
    </citation>
    <scope>NUCLEOTIDE SEQUENCE [LARGE SCALE GENOMIC DNA]</scope>
    <source>
        <strain evidence="2 3">Marx 270</strain>
    </source>
</reference>
<dbReference type="EMBL" id="KN831945">
    <property type="protein sequence ID" value="KIO14169.1"/>
    <property type="molecule type" value="Genomic_DNA"/>
</dbReference>